<feature type="domain" description="N-acetyltransferase" evidence="1">
    <location>
        <begin position="131"/>
        <end position="272"/>
    </location>
</feature>
<dbReference type="InterPro" id="IPR016181">
    <property type="entry name" value="Acyl_CoA_acyltransferase"/>
</dbReference>
<proteinExistence type="predicted"/>
<evidence type="ECO:0000313" key="2">
    <source>
        <dbReference type="EMBL" id="MEC0243249.1"/>
    </source>
</evidence>
<dbReference type="Gene3D" id="3.40.630.30">
    <property type="match status" value="1"/>
</dbReference>
<comment type="caution">
    <text evidence="2">The sequence shown here is derived from an EMBL/GenBank/DDBJ whole genome shotgun (WGS) entry which is preliminary data.</text>
</comment>
<keyword evidence="2" id="KW-0012">Acyltransferase</keyword>
<keyword evidence="2" id="KW-0808">Transferase</keyword>
<dbReference type="Pfam" id="PF12746">
    <property type="entry name" value="GNAT_acetyltran"/>
    <property type="match status" value="1"/>
</dbReference>
<protein>
    <submittedName>
        <fullName evidence="2">GNAT family N-acetyltransferase</fullName>
        <ecNumber evidence="2">2.3.1.-</ecNumber>
    </submittedName>
</protein>
<dbReference type="SUPFAM" id="SSF55729">
    <property type="entry name" value="Acyl-CoA N-acyltransferases (Nat)"/>
    <property type="match status" value="1"/>
</dbReference>
<dbReference type="InterPro" id="IPR027365">
    <property type="entry name" value="GNAT_acetyltra_YdfB-like"/>
</dbReference>
<dbReference type="GO" id="GO:0016746">
    <property type="term" value="F:acyltransferase activity"/>
    <property type="evidence" value="ECO:0007669"/>
    <property type="project" value="UniProtKB-KW"/>
</dbReference>
<dbReference type="PROSITE" id="PS51186">
    <property type="entry name" value="GNAT"/>
    <property type="match status" value="1"/>
</dbReference>
<dbReference type="PANTHER" id="PTHR31143:SF2">
    <property type="entry name" value="FR47-LIKE DOMAIN-CONTAINING PROTEIN-RELATED"/>
    <property type="match status" value="1"/>
</dbReference>
<dbReference type="EMBL" id="JARLKZ010000023">
    <property type="protein sequence ID" value="MEC0243249.1"/>
    <property type="molecule type" value="Genomic_DNA"/>
</dbReference>
<dbReference type="PANTHER" id="PTHR31143">
    <property type="match status" value="1"/>
</dbReference>
<dbReference type="EC" id="2.3.1.-" evidence="2"/>
<evidence type="ECO:0000259" key="1">
    <source>
        <dbReference type="PROSITE" id="PS51186"/>
    </source>
</evidence>
<dbReference type="RefSeq" id="WP_326091294.1">
    <property type="nucleotide sequence ID" value="NZ_JARLKZ010000023.1"/>
</dbReference>
<reference evidence="2 3" key="1">
    <citation type="submission" date="2023-03" db="EMBL/GenBank/DDBJ databases">
        <title>Bacillus Genome Sequencing.</title>
        <authorList>
            <person name="Dunlap C."/>
        </authorList>
    </citation>
    <scope>NUCLEOTIDE SEQUENCE [LARGE SCALE GENOMIC DNA]</scope>
    <source>
        <strain evidence="2 3">BD-525</strain>
    </source>
</reference>
<dbReference type="InterPro" id="IPR000182">
    <property type="entry name" value="GNAT_dom"/>
</dbReference>
<gene>
    <name evidence="2" type="ORF">P4H66_25885</name>
</gene>
<dbReference type="Proteomes" id="UP001344632">
    <property type="component" value="Unassembled WGS sequence"/>
</dbReference>
<name>A0ABU6GU79_9BACL</name>
<accession>A0ABU6GU79</accession>
<organism evidence="2 3">
    <name type="scientific">Paenibacillus dokdonensis</name>
    <dbReference type="NCBI Taxonomy" id="2567944"/>
    <lineage>
        <taxon>Bacteria</taxon>
        <taxon>Bacillati</taxon>
        <taxon>Bacillota</taxon>
        <taxon>Bacilli</taxon>
        <taxon>Bacillales</taxon>
        <taxon>Paenibacillaceae</taxon>
        <taxon>Paenibacillus</taxon>
    </lineage>
</organism>
<keyword evidence="3" id="KW-1185">Reference proteome</keyword>
<evidence type="ECO:0000313" key="3">
    <source>
        <dbReference type="Proteomes" id="UP001344632"/>
    </source>
</evidence>
<sequence>MNERNEWLAHKLVHADSDMMFAGVVVGHNPGLVWVDNELNPSSAIVWSSGLGGFNFMGSAENPNFNQSIEAFIDLEMIPFLRNKNIHSFEFSVDTDDWFPTIYQAIENRKIEESFQYVYKSEWNKNDYLYLDIPPSYMTAEIDDAFYYELNHGGIKNAEFLVNYIEQYWGTFTNYSGKGYGYVALTKNKEIVSIAVSSFIYSSIHAIGVETHEAYKRQGLSSSLVQLLLKKFNEKNITAWWDCMESNMASQKTAEKAGLFKAHRYKINWFNF</sequence>